<dbReference type="InterPro" id="IPR050951">
    <property type="entry name" value="Retrovirus_Pol_polyprotein"/>
</dbReference>
<dbReference type="PANTHER" id="PTHR37984:SF5">
    <property type="entry name" value="PROTEIN NYNRIN-LIKE"/>
    <property type="match status" value="1"/>
</dbReference>
<name>A0A8X6XYY4_9ARAC</name>
<feature type="non-terminal residue" evidence="1">
    <location>
        <position position="1"/>
    </location>
</feature>
<organism evidence="1 2">
    <name type="scientific">Trichonephila inaurata madagascariensis</name>
    <dbReference type="NCBI Taxonomy" id="2747483"/>
    <lineage>
        <taxon>Eukaryota</taxon>
        <taxon>Metazoa</taxon>
        <taxon>Ecdysozoa</taxon>
        <taxon>Arthropoda</taxon>
        <taxon>Chelicerata</taxon>
        <taxon>Arachnida</taxon>
        <taxon>Araneae</taxon>
        <taxon>Araneomorphae</taxon>
        <taxon>Entelegynae</taxon>
        <taxon>Araneoidea</taxon>
        <taxon>Nephilidae</taxon>
        <taxon>Trichonephila</taxon>
        <taxon>Trichonephila inaurata</taxon>
    </lineage>
</organism>
<reference evidence="1" key="1">
    <citation type="submission" date="2020-08" db="EMBL/GenBank/DDBJ databases">
        <title>Multicomponent nature underlies the extraordinary mechanical properties of spider dragline silk.</title>
        <authorList>
            <person name="Kono N."/>
            <person name="Nakamura H."/>
            <person name="Mori M."/>
            <person name="Yoshida Y."/>
            <person name="Ohtoshi R."/>
            <person name="Malay A.D."/>
            <person name="Moran D.A.P."/>
            <person name="Tomita M."/>
            <person name="Numata K."/>
            <person name="Arakawa K."/>
        </authorList>
    </citation>
    <scope>NUCLEOTIDE SEQUENCE</scope>
</reference>
<proteinExistence type="predicted"/>
<keyword evidence="2" id="KW-1185">Reference proteome</keyword>
<gene>
    <name evidence="1" type="primary">POL_715</name>
    <name evidence="1" type="ORF">TNIN_378201</name>
</gene>
<evidence type="ECO:0000313" key="2">
    <source>
        <dbReference type="Proteomes" id="UP000886998"/>
    </source>
</evidence>
<dbReference type="Proteomes" id="UP000886998">
    <property type="component" value="Unassembled WGS sequence"/>
</dbReference>
<dbReference type="AlphaFoldDB" id="A0A8X6XYY4"/>
<dbReference type="EMBL" id="BMAV01012891">
    <property type="protein sequence ID" value="GFY59936.1"/>
    <property type="molecule type" value="Genomic_DNA"/>
</dbReference>
<sequence>RRFTLITNHKPLISIFGSKRDLPVLTATRFLPYALILQSFQFDIVFRKTTEHGNADFLSRLPKILEELGVKYDITIFQMSRIETLPVTSKELRQATGEDKKLGPLSKALREGKNLQGRKAQYTIEKMVALCSDKGSVCEGNFRRMF</sequence>
<protein>
    <submittedName>
        <fullName evidence="1">Retrovirus-related Pol polyprotein from transposon 412</fullName>
    </submittedName>
</protein>
<evidence type="ECO:0000313" key="1">
    <source>
        <dbReference type="EMBL" id="GFY59936.1"/>
    </source>
</evidence>
<dbReference type="PANTHER" id="PTHR37984">
    <property type="entry name" value="PROTEIN CBG26694"/>
    <property type="match status" value="1"/>
</dbReference>
<dbReference type="OrthoDB" id="6430646at2759"/>
<accession>A0A8X6XYY4</accession>
<comment type="caution">
    <text evidence="1">The sequence shown here is derived from an EMBL/GenBank/DDBJ whole genome shotgun (WGS) entry which is preliminary data.</text>
</comment>